<evidence type="ECO:0000313" key="2">
    <source>
        <dbReference type="Proteomes" id="UP000269221"/>
    </source>
</evidence>
<dbReference type="OrthoDB" id="9398474at2759"/>
<protein>
    <submittedName>
        <fullName evidence="1">Uncharacterized protein</fullName>
    </submittedName>
</protein>
<dbReference type="GO" id="GO:0016032">
    <property type="term" value="P:viral process"/>
    <property type="evidence" value="ECO:0007669"/>
    <property type="project" value="InterPro"/>
</dbReference>
<dbReference type="InterPro" id="IPR008919">
    <property type="entry name" value="Retrov_capsid_N"/>
</dbReference>
<keyword evidence="2" id="KW-1185">Reference proteome</keyword>
<name>A0A3M0JVK8_HIRRU</name>
<sequence length="267" mass="29733">MVKLLLPQEEFAATMESSPALLLLFRGVPRGGGNNPSALERAVSGEEPFPVDFVLDNGSPASVTSPVLGSSTLPFLLLVPTVRNQEVMDLEARTQNRGLSCLLNLYIIAGQVPTEYLLWERTWKRSLKELLPELLRVPDCTFDADGNQIILDHSCGEGDWIVAPKQAEKIPQPVLEHVKRAAEKALVTMTTRDPKFSYVNVKQSPLKSFLDFAERLRMVIEQQVESQFVQLEVMTEIAQANANDTYKQIIVAFTLNPPPTLEMMVEA</sequence>
<dbReference type="InterPro" id="IPR008916">
    <property type="entry name" value="Retrov_capsid_C"/>
</dbReference>
<dbReference type="Gene3D" id="1.10.1200.30">
    <property type="match status" value="1"/>
</dbReference>
<organism evidence="1 2">
    <name type="scientific">Hirundo rustica rustica</name>
    <dbReference type="NCBI Taxonomy" id="333673"/>
    <lineage>
        <taxon>Eukaryota</taxon>
        <taxon>Metazoa</taxon>
        <taxon>Chordata</taxon>
        <taxon>Craniata</taxon>
        <taxon>Vertebrata</taxon>
        <taxon>Euteleostomi</taxon>
        <taxon>Archelosauria</taxon>
        <taxon>Archosauria</taxon>
        <taxon>Dinosauria</taxon>
        <taxon>Saurischia</taxon>
        <taxon>Theropoda</taxon>
        <taxon>Coelurosauria</taxon>
        <taxon>Aves</taxon>
        <taxon>Neognathae</taxon>
        <taxon>Neoaves</taxon>
        <taxon>Telluraves</taxon>
        <taxon>Australaves</taxon>
        <taxon>Passeriformes</taxon>
        <taxon>Sylvioidea</taxon>
        <taxon>Hirundinidae</taxon>
        <taxon>Hirundo</taxon>
    </lineage>
</organism>
<comment type="caution">
    <text evidence="1">The sequence shown here is derived from an EMBL/GenBank/DDBJ whole genome shotgun (WGS) entry which is preliminary data.</text>
</comment>
<dbReference type="EMBL" id="QRBI01000126">
    <property type="protein sequence ID" value="RMC04231.1"/>
    <property type="molecule type" value="Genomic_DNA"/>
</dbReference>
<proteinExistence type="predicted"/>
<evidence type="ECO:0000313" key="1">
    <source>
        <dbReference type="EMBL" id="RMC04231.1"/>
    </source>
</evidence>
<dbReference type="Gene3D" id="1.10.375.10">
    <property type="entry name" value="Human Immunodeficiency Virus Type 1 Capsid Protein"/>
    <property type="match status" value="1"/>
</dbReference>
<dbReference type="AlphaFoldDB" id="A0A3M0JVK8"/>
<dbReference type="Proteomes" id="UP000269221">
    <property type="component" value="Unassembled WGS sequence"/>
</dbReference>
<reference evidence="1 2" key="1">
    <citation type="submission" date="2018-07" db="EMBL/GenBank/DDBJ databases">
        <title>A high quality draft genome assembly of the barn swallow (H. rustica rustica).</title>
        <authorList>
            <person name="Formenti G."/>
            <person name="Chiara M."/>
            <person name="Poveda L."/>
            <person name="Francoijs K.-J."/>
            <person name="Bonisoli-Alquati A."/>
            <person name="Canova L."/>
            <person name="Gianfranceschi L."/>
            <person name="Horner D.S."/>
            <person name="Saino N."/>
        </authorList>
    </citation>
    <scope>NUCLEOTIDE SEQUENCE [LARGE SCALE GENOMIC DNA]</scope>
    <source>
        <strain evidence="1">Chelidonia</strain>
        <tissue evidence="1">Blood</tissue>
    </source>
</reference>
<dbReference type="SUPFAM" id="SSF47353">
    <property type="entry name" value="Retrovirus capsid dimerization domain-like"/>
    <property type="match status" value="1"/>
</dbReference>
<accession>A0A3M0JVK8</accession>
<gene>
    <name evidence="1" type="ORF">DUI87_19050</name>
</gene>